<accession>A0A392S9B9</accession>
<protein>
    <submittedName>
        <fullName evidence="1">Uncharacterized protein</fullName>
    </submittedName>
</protein>
<organism evidence="1 2">
    <name type="scientific">Trifolium medium</name>
    <dbReference type="NCBI Taxonomy" id="97028"/>
    <lineage>
        <taxon>Eukaryota</taxon>
        <taxon>Viridiplantae</taxon>
        <taxon>Streptophyta</taxon>
        <taxon>Embryophyta</taxon>
        <taxon>Tracheophyta</taxon>
        <taxon>Spermatophyta</taxon>
        <taxon>Magnoliopsida</taxon>
        <taxon>eudicotyledons</taxon>
        <taxon>Gunneridae</taxon>
        <taxon>Pentapetalae</taxon>
        <taxon>rosids</taxon>
        <taxon>fabids</taxon>
        <taxon>Fabales</taxon>
        <taxon>Fabaceae</taxon>
        <taxon>Papilionoideae</taxon>
        <taxon>50 kb inversion clade</taxon>
        <taxon>NPAAA clade</taxon>
        <taxon>Hologalegina</taxon>
        <taxon>IRL clade</taxon>
        <taxon>Trifolieae</taxon>
        <taxon>Trifolium</taxon>
    </lineage>
</organism>
<feature type="non-terminal residue" evidence="1">
    <location>
        <position position="36"/>
    </location>
</feature>
<sequence>MRMEKIRLGGENPPYVSHRFPDEVIANDSKNFIPIS</sequence>
<proteinExistence type="predicted"/>
<dbReference type="AlphaFoldDB" id="A0A392S9B9"/>
<comment type="caution">
    <text evidence="1">The sequence shown here is derived from an EMBL/GenBank/DDBJ whole genome shotgun (WGS) entry which is preliminary data.</text>
</comment>
<dbReference type="Proteomes" id="UP000265520">
    <property type="component" value="Unassembled WGS sequence"/>
</dbReference>
<dbReference type="EMBL" id="LXQA010344164">
    <property type="protein sequence ID" value="MCI45438.1"/>
    <property type="molecule type" value="Genomic_DNA"/>
</dbReference>
<evidence type="ECO:0000313" key="1">
    <source>
        <dbReference type="EMBL" id="MCI45438.1"/>
    </source>
</evidence>
<name>A0A392S9B9_9FABA</name>
<evidence type="ECO:0000313" key="2">
    <source>
        <dbReference type="Proteomes" id="UP000265520"/>
    </source>
</evidence>
<reference evidence="1 2" key="1">
    <citation type="journal article" date="2018" name="Front. Plant Sci.">
        <title>Red Clover (Trifolium pratense) and Zigzag Clover (T. medium) - A Picture of Genomic Similarities and Differences.</title>
        <authorList>
            <person name="Dluhosova J."/>
            <person name="Istvanek J."/>
            <person name="Nedelnik J."/>
            <person name="Repkova J."/>
        </authorList>
    </citation>
    <scope>NUCLEOTIDE SEQUENCE [LARGE SCALE GENOMIC DNA]</scope>
    <source>
        <strain evidence="2">cv. 10/8</strain>
        <tissue evidence="1">Leaf</tissue>
    </source>
</reference>
<keyword evidence="2" id="KW-1185">Reference proteome</keyword>